<evidence type="ECO:0000313" key="3">
    <source>
        <dbReference type="Proteomes" id="UP000654075"/>
    </source>
</evidence>
<dbReference type="Proteomes" id="UP000654075">
    <property type="component" value="Unassembled WGS sequence"/>
</dbReference>
<gene>
    <name evidence="1" type="ORF">PGLA1383_LOCUS4988</name>
    <name evidence="2" type="ORF">PGLA2088_LOCUS31294</name>
</gene>
<proteinExistence type="predicted"/>
<dbReference type="OrthoDB" id="422066at2759"/>
<dbReference type="Proteomes" id="UP000626109">
    <property type="component" value="Unassembled WGS sequence"/>
</dbReference>
<comment type="caution">
    <text evidence="1">The sequence shown here is derived from an EMBL/GenBank/DDBJ whole genome shotgun (WGS) entry which is preliminary data.</text>
</comment>
<dbReference type="EMBL" id="CAJNNV010001911">
    <property type="protein sequence ID" value="CAE8586090.1"/>
    <property type="molecule type" value="Genomic_DNA"/>
</dbReference>
<reference evidence="1" key="1">
    <citation type="submission" date="2021-02" db="EMBL/GenBank/DDBJ databases">
        <authorList>
            <person name="Dougan E. K."/>
            <person name="Rhodes N."/>
            <person name="Thang M."/>
            <person name="Chan C."/>
        </authorList>
    </citation>
    <scope>NUCLEOTIDE SEQUENCE</scope>
</reference>
<sequence length="100" mass="11445">VRICGDSLQFTFKGEVSDQQIQQFLQENKDHGLITELFGNAANARNYVNWKFNPAPEPLPQTTKIISRTVDIRLPLMWEDEDFEILCQVVEESLVAVLGH</sequence>
<name>A0A813DIQ1_POLGL</name>
<dbReference type="EMBL" id="CAJNNW010029296">
    <property type="protein sequence ID" value="CAE8699754.1"/>
    <property type="molecule type" value="Genomic_DNA"/>
</dbReference>
<evidence type="ECO:0000313" key="1">
    <source>
        <dbReference type="EMBL" id="CAE8586090.1"/>
    </source>
</evidence>
<organism evidence="1 3">
    <name type="scientific">Polarella glacialis</name>
    <name type="common">Dinoflagellate</name>
    <dbReference type="NCBI Taxonomy" id="89957"/>
    <lineage>
        <taxon>Eukaryota</taxon>
        <taxon>Sar</taxon>
        <taxon>Alveolata</taxon>
        <taxon>Dinophyceae</taxon>
        <taxon>Suessiales</taxon>
        <taxon>Suessiaceae</taxon>
        <taxon>Polarella</taxon>
    </lineage>
</organism>
<accession>A0A813DIQ1</accession>
<feature type="non-terminal residue" evidence="1">
    <location>
        <position position="1"/>
    </location>
</feature>
<keyword evidence="3" id="KW-1185">Reference proteome</keyword>
<protein>
    <submittedName>
        <fullName evidence="1">Uncharacterized protein</fullName>
    </submittedName>
</protein>
<dbReference type="AlphaFoldDB" id="A0A813DIQ1"/>
<evidence type="ECO:0000313" key="2">
    <source>
        <dbReference type="EMBL" id="CAE8699754.1"/>
    </source>
</evidence>